<gene>
    <name evidence="3" type="ORF">SAMD00023353_6500410</name>
</gene>
<dbReference type="PANTHER" id="PTHR33112">
    <property type="entry name" value="DOMAIN PROTEIN, PUTATIVE-RELATED"/>
    <property type="match status" value="1"/>
</dbReference>
<feature type="compositionally biased region" description="Acidic residues" evidence="1">
    <location>
        <begin position="655"/>
        <end position="667"/>
    </location>
</feature>
<dbReference type="OrthoDB" id="5428863at2759"/>
<dbReference type="OMA" id="WSWISHH"/>
<dbReference type="Proteomes" id="UP000054516">
    <property type="component" value="Unassembled WGS sequence"/>
</dbReference>
<keyword evidence="4" id="KW-1185">Reference proteome</keyword>
<feature type="region of interest" description="Disordered" evidence="1">
    <location>
        <begin position="655"/>
        <end position="682"/>
    </location>
</feature>
<feature type="domain" description="Heterokaryon incompatibility" evidence="2">
    <location>
        <begin position="223"/>
        <end position="374"/>
    </location>
</feature>
<evidence type="ECO:0000256" key="1">
    <source>
        <dbReference type="SAM" id="MobiDB-lite"/>
    </source>
</evidence>
<dbReference type="Pfam" id="PF06985">
    <property type="entry name" value="HET"/>
    <property type="match status" value="1"/>
</dbReference>
<dbReference type="AlphaFoldDB" id="A0A1W2TSQ4"/>
<name>A0A1W2TSQ4_ROSNE</name>
<dbReference type="STRING" id="77044.A0A1W2TSQ4"/>
<evidence type="ECO:0000313" key="4">
    <source>
        <dbReference type="Proteomes" id="UP000054516"/>
    </source>
</evidence>
<protein>
    <submittedName>
        <fullName evidence="3">Putative heterokaryon incompatibility protein</fullName>
    </submittedName>
</protein>
<proteinExistence type="predicted"/>
<dbReference type="InterPro" id="IPR010730">
    <property type="entry name" value="HET"/>
</dbReference>
<dbReference type="EMBL" id="DF977510">
    <property type="protein sequence ID" value="GAP91553.2"/>
    <property type="molecule type" value="Genomic_DNA"/>
</dbReference>
<accession>A0A1W2TSQ4</accession>
<evidence type="ECO:0000259" key="2">
    <source>
        <dbReference type="Pfam" id="PF06985"/>
    </source>
</evidence>
<dbReference type="PANTHER" id="PTHR33112:SF1">
    <property type="entry name" value="HETEROKARYON INCOMPATIBILITY DOMAIN-CONTAINING PROTEIN"/>
    <property type="match status" value="1"/>
</dbReference>
<organism evidence="3">
    <name type="scientific">Rosellinia necatrix</name>
    <name type="common">White root-rot fungus</name>
    <dbReference type="NCBI Taxonomy" id="77044"/>
    <lineage>
        <taxon>Eukaryota</taxon>
        <taxon>Fungi</taxon>
        <taxon>Dikarya</taxon>
        <taxon>Ascomycota</taxon>
        <taxon>Pezizomycotina</taxon>
        <taxon>Sordariomycetes</taxon>
        <taxon>Xylariomycetidae</taxon>
        <taxon>Xylariales</taxon>
        <taxon>Xylariaceae</taxon>
        <taxon>Rosellinia</taxon>
    </lineage>
</organism>
<sequence>MRRFQPEQGSFCALCREIDAALRPHGSAPHPPPEPAGARDVYLGRKSELLARSPRCPSCCALVACVEGDRGDGLPASQASSSSTVAAAALTGDYELSAHVMEQNPVLCIAFGSLQRQPESTDAGARRRALMRRQLSVLPLFSTACDVPEGSPPWLAGTPRLFDPRRCDPAVIRDWLGHCRRFHGSRCSAPNAWRPRDEITNYFIDVELQCVVTPAAGEEEVPFVALSYVWGAVDTLQALKSNIGALMRPGSLAPSAGALAVPRTIRDAMSLCALVGQRYLWVDRVCIVQDDYAVKGRYLQAMAWIYAAAEFTIVAADGSDADYGLSGVSQSVEERQKHLIPFPSGTLIRGTLWTLGDSLSSKTVWSSRAWTFQEHVFSRRLLYVDKFVNWVCASARWTEALSLSPNAADSVTKSKEEHDSADGKLFVLNWPSLRHYASMVEQYNMRRITYDSDVANAFGGLMSQMCMGFSAGFYGGMPEFYFTMCLLWQPKRGLRPRFDQPDTRFLPTWSWLGWSGELDLQMWTCNTEMEFPPAPYEVTITPVTEWFKAPEDDGGGGGSDSKSRIEYTYSNVRTFFLGKGAPTPPGWTRHDGDAGSGHQPYYTYHEHHHIGATRKFRYPIPPLQRFRDVVAVDLTARHLYANVQRAFFLFGAPGEEEEEGGEGEGEGEGAARRRPGHLRDNGHDVVELPLYTASSAWAGFMRVNVREDEALPVGQRCEAVRVAGGSVPVAAGEARPPPAGAQPPPMFNPGEGPPRHPFANCVARGELGRESTFEFYFVLWIRWDGDTACRRALGVVWKPVWNQAAPADIDIKLG</sequence>
<reference evidence="3" key="1">
    <citation type="submission" date="2016-03" db="EMBL/GenBank/DDBJ databases">
        <title>Draft genome sequence of Rosellinia necatrix.</title>
        <authorList>
            <person name="Kanematsu S."/>
        </authorList>
    </citation>
    <scope>NUCLEOTIDE SEQUENCE [LARGE SCALE GENOMIC DNA]</scope>
    <source>
        <strain evidence="3">W97</strain>
    </source>
</reference>
<evidence type="ECO:0000313" key="3">
    <source>
        <dbReference type="EMBL" id="GAP91553.2"/>
    </source>
</evidence>